<proteinExistence type="predicted"/>
<gene>
    <name evidence="1" type="ORF">MW7_009320</name>
</gene>
<keyword evidence="2" id="KW-1185">Reference proteome</keyword>
<accession>A0ACD3SRJ5</accession>
<organism evidence="1 2">
    <name type="scientific">Imbroritus primus</name>
    <dbReference type="NCBI Taxonomy" id="3058603"/>
    <lineage>
        <taxon>Bacteria</taxon>
        <taxon>Pseudomonadati</taxon>
        <taxon>Pseudomonadota</taxon>
        <taxon>Betaproteobacteria</taxon>
        <taxon>Burkholderiales</taxon>
        <taxon>Burkholderiaceae</taxon>
        <taxon>Imbroritus</taxon>
    </lineage>
</organism>
<evidence type="ECO:0000313" key="1">
    <source>
        <dbReference type="EMBL" id="TMS58889.1"/>
    </source>
</evidence>
<sequence length="144" mass="15680">MFKHLLIPTDGSELSHKAMQGALELATALNAKVTAYVCLEQYPYTPFSEIVVEAPQAFHERVENQARIYLKEVTDAAQKAGVACTTDMTTFAAPYLGIIDAAERHGCDAIFMASHGRRGLSGLLLGSETQKVLTHTAIPVVVYR</sequence>
<name>A0ACD3SRJ5_9BURK</name>
<protein>
    <submittedName>
        <fullName evidence="1">Universal stress protein</fullName>
    </submittedName>
</protein>
<evidence type="ECO:0000313" key="2">
    <source>
        <dbReference type="Proteomes" id="UP000004277"/>
    </source>
</evidence>
<comment type="caution">
    <text evidence="1">The sequence shown here is derived from an EMBL/GenBank/DDBJ whole genome shotgun (WGS) entry which is preliminary data.</text>
</comment>
<reference evidence="1" key="1">
    <citation type="submission" date="2019-05" db="EMBL/GenBank/DDBJ databases">
        <title>Revised genome assembly of Burkholderiaceae (previously Ralstonia) sp. PBA.</title>
        <authorList>
            <person name="Gan H.M."/>
        </authorList>
    </citation>
    <scope>NUCLEOTIDE SEQUENCE</scope>
    <source>
        <strain evidence="1">PBA</strain>
    </source>
</reference>
<dbReference type="EMBL" id="AKCV02000015">
    <property type="protein sequence ID" value="TMS58889.1"/>
    <property type="molecule type" value="Genomic_DNA"/>
</dbReference>
<dbReference type="Proteomes" id="UP000004277">
    <property type="component" value="Unassembled WGS sequence"/>
</dbReference>